<proteinExistence type="predicted"/>
<name>A0A9J6ZMK8_9BACT</name>
<dbReference type="AlphaFoldDB" id="A0A9J6ZMK8"/>
<accession>A0A9J6ZMK8</accession>
<dbReference type="KEGG" id="alkq:M9189_09615"/>
<dbReference type="EMBL" id="CP098400">
    <property type="protein sequence ID" value="URW79108.1"/>
    <property type="molecule type" value="Genomic_DNA"/>
</dbReference>
<keyword evidence="3" id="KW-1185">Reference proteome</keyword>
<gene>
    <name evidence="2" type="ORF">M9189_09615</name>
</gene>
<evidence type="ECO:0000313" key="3">
    <source>
        <dbReference type="Proteomes" id="UP001056426"/>
    </source>
</evidence>
<organism evidence="2 3">
    <name type="scientific">Xiashengella succiniciproducens</name>
    <dbReference type="NCBI Taxonomy" id="2949635"/>
    <lineage>
        <taxon>Bacteria</taxon>
        <taxon>Pseudomonadati</taxon>
        <taxon>Bacteroidota</taxon>
        <taxon>Bacteroidia</taxon>
        <taxon>Marinilabiliales</taxon>
        <taxon>Marinilabiliaceae</taxon>
        <taxon>Xiashengella</taxon>
    </lineage>
</organism>
<feature type="transmembrane region" description="Helical" evidence="1">
    <location>
        <begin position="6"/>
        <end position="23"/>
    </location>
</feature>
<reference evidence="2" key="1">
    <citation type="submission" date="2022-05" db="EMBL/GenBank/DDBJ databases">
        <authorList>
            <person name="Sun X."/>
        </authorList>
    </citation>
    <scope>NUCLEOTIDE SEQUENCE</scope>
    <source>
        <strain evidence="2">Ai-910</strain>
    </source>
</reference>
<evidence type="ECO:0000256" key="1">
    <source>
        <dbReference type="SAM" id="Phobius"/>
    </source>
</evidence>
<dbReference type="Proteomes" id="UP001056426">
    <property type="component" value="Chromosome"/>
</dbReference>
<keyword evidence="1" id="KW-0812">Transmembrane</keyword>
<keyword evidence="1" id="KW-1133">Transmembrane helix</keyword>
<protein>
    <submittedName>
        <fullName evidence="2">Uncharacterized protein</fullName>
    </submittedName>
</protein>
<sequence>MKKQSIYILIIISLVLINIFTWTQQYFLRKEQTIFALSNSINQTKNNDELQTFKQNLRLSIMNSNLKVEELVVKDSLNKEYSINEIFSNKEKETLIFRFSQMHCESCINASMQIARMWVDSIGVNNIAFWGNHRNNRIFFKNIPFFGLQGVSIYNCPQL</sequence>
<keyword evidence="1" id="KW-0472">Membrane</keyword>
<evidence type="ECO:0000313" key="2">
    <source>
        <dbReference type="EMBL" id="URW79108.1"/>
    </source>
</evidence>
<dbReference type="RefSeq" id="WP_250722729.1">
    <property type="nucleotide sequence ID" value="NZ_CP098400.1"/>
</dbReference>
<reference evidence="2" key="2">
    <citation type="submission" date="2022-06" db="EMBL/GenBank/DDBJ databases">
        <title>Xiashengella guii gen. nov. sp. nov., a bacterium isolated form anaerobic digestion tank.</title>
        <authorList>
            <person name="Huang H."/>
        </authorList>
    </citation>
    <scope>NUCLEOTIDE SEQUENCE</scope>
    <source>
        <strain evidence="2">Ai-910</strain>
    </source>
</reference>